<evidence type="ECO:0000313" key="4">
    <source>
        <dbReference type="Proteomes" id="UP000217790"/>
    </source>
</evidence>
<dbReference type="OrthoDB" id="2657661at2759"/>
<feature type="transmembrane region" description="Helical" evidence="2">
    <location>
        <begin position="691"/>
        <end position="710"/>
    </location>
</feature>
<keyword evidence="2" id="KW-1133">Transmembrane helix</keyword>
<feature type="region of interest" description="Disordered" evidence="1">
    <location>
        <begin position="188"/>
        <end position="224"/>
    </location>
</feature>
<evidence type="ECO:0000313" key="3">
    <source>
        <dbReference type="EMBL" id="PBL04167.1"/>
    </source>
</evidence>
<dbReference type="Proteomes" id="UP000217790">
    <property type="component" value="Unassembled WGS sequence"/>
</dbReference>
<protein>
    <recommendedName>
        <fullName evidence="5">WW domain-containing protein</fullName>
    </recommendedName>
</protein>
<keyword evidence="2" id="KW-0812">Transmembrane</keyword>
<keyword evidence="4" id="KW-1185">Reference proteome</keyword>
<evidence type="ECO:0000256" key="2">
    <source>
        <dbReference type="SAM" id="Phobius"/>
    </source>
</evidence>
<feature type="transmembrane region" description="Helical" evidence="2">
    <location>
        <begin position="601"/>
        <end position="621"/>
    </location>
</feature>
<feature type="transmembrane region" description="Helical" evidence="2">
    <location>
        <begin position="655"/>
        <end position="685"/>
    </location>
</feature>
<proteinExistence type="predicted"/>
<accession>A0A2H3F0P7</accession>
<keyword evidence="2" id="KW-0472">Membrane</keyword>
<gene>
    <name evidence="3" type="ORF">ARMGADRAFT_1004813</name>
</gene>
<dbReference type="EMBL" id="KZ293644">
    <property type="protein sequence ID" value="PBL04167.1"/>
    <property type="molecule type" value="Genomic_DNA"/>
</dbReference>
<evidence type="ECO:0008006" key="5">
    <source>
        <dbReference type="Google" id="ProtNLM"/>
    </source>
</evidence>
<dbReference type="AlphaFoldDB" id="A0A2H3F0P7"/>
<organism evidence="3 4">
    <name type="scientific">Armillaria gallica</name>
    <name type="common">Bulbous honey fungus</name>
    <name type="synonym">Armillaria bulbosa</name>
    <dbReference type="NCBI Taxonomy" id="47427"/>
    <lineage>
        <taxon>Eukaryota</taxon>
        <taxon>Fungi</taxon>
        <taxon>Dikarya</taxon>
        <taxon>Basidiomycota</taxon>
        <taxon>Agaricomycotina</taxon>
        <taxon>Agaricomycetes</taxon>
        <taxon>Agaricomycetidae</taxon>
        <taxon>Agaricales</taxon>
        <taxon>Marasmiineae</taxon>
        <taxon>Physalacriaceae</taxon>
        <taxon>Armillaria</taxon>
    </lineage>
</organism>
<sequence length="782" mass="87211">MHKRWLLNALRRVLRSHAGGRSPLKAILFLWGFFRRLFQRFSRTQDDGEPDKPPRHIADQVAYLPQGVESTECTMQLAIDGDTDEPVTAVVCRSTALTNDPRSSHSMTPVSVASRSQAVLAFETDLNTSDGHPPLHHSRPSSIMSSSIEGSLYSSARSNFSRSSQSISSTAYKSAADAHLNSSDAHLLHAKPAPGQGRLLSGSETAAAQHDGQNRDGGPNSTLHDVYPHIRAVVPSTAIQFFVRYRPRKAYNPDSLLIAPLTTSFFLHNIPPGWSVHIHPRGPRYYVRESHASADTSSMASMSCGSLPLRVITVADIVDPAEWRVLSEFVDSIISYIYTEGISLPPKVDLFLDLKRSRKGATDCAYYFADHVHRSIFWLDNLDARTLSIDGIITTEPSHLAHAVESLYWQHLGSFPAGQELTPETIEEVNDFLTYCIKETTEAPSTVQCGLPLLESQQYLTLVSSIRSNPRSHSCPGSVHTVAGLMKRRCHYRYVYFDGEPGTYRAASFRPEMIKQLYTPLIALLSPLLFFAPDAHCITLYQVYIGGIGKAEWNTFIQKLSTEWKEFVVNATVLLNANIAFLAIQSVDESSVDKGRSPAQIASYVSTILSVGSVSLGLLLLQKYRHKNRDYNSLKWDFLGMHHGDLGKRLGLETLAIMFSLPWALLMWAMIFFLAAFCLMCFTASSLSVRMIVGSTLLAIGILIFWYLTISRERYELRWYVRAHVHLVNAWKQLPRGSSVRLPVKFNMGWMKKMLRTSSQDVEMAPMGPHTAAAPVSDESAM</sequence>
<evidence type="ECO:0000256" key="1">
    <source>
        <dbReference type="SAM" id="MobiDB-lite"/>
    </source>
</evidence>
<dbReference type="InParanoid" id="A0A2H3F0P7"/>
<name>A0A2H3F0P7_ARMGA</name>
<reference evidence="4" key="1">
    <citation type="journal article" date="2017" name="Nat. Ecol. Evol.">
        <title>Genome expansion and lineage-specific genetic innovations in the forest pathogenic fungi Armillaria.</title>
        <authorList>
            <person name="Sipos G."/>
            <person name="Prasanna A.N."/>
            <person name="Walter M.C."/>
            <person name="O'Connor E."/>
            <person name="Balint B."/>
            <person name="Krizsan K."/>
            <person name="Kiss B."/>
            <person name="Hess J."/>
            <person name="Varga T."/>
            <person name="Slot J."/>
            <person name="Riley R."/>
            <person name="Boka B."/>
            <person name="Rigling D."/>
            <person name="Barry K."/>
            <person name="Lee J."/>
            <person name="Mihaltcheva S."/>
            <person name="LaButti K."/>
            <person name="Lipzen A."/>
            <person name="Waldron R."/>
            <person name="Moloney N.M."/>
            <person name="Sperisen C."/>
            <person name="Kredics L."/>
            <person name="Vagvoelgyi C."/>
            <person name="Patrignani A."/>
            <person name="Fitzpatrick D."/>
            <person name="Nagy I."/>
            <person name="Doyle S."/>
            <person name="Anderson J.B."/>
            <person name="Grigoriev I.V."/>
            <person name="Gueldener U."/>
            <person name="Muensterkoetter M."/>
            <person name="Nagy L.G."/>
        </authorList>
    </citation>
    <scope>NUCLEOTIDE SEQUENCE [LARGE SCALE GENOMIC DNA]</scope>
    <source>
        <strain evidence="4">Ar21-2</strain>
    </source>
</reference>